<proteinExistence type="predicted"/>
<dbReference type="EMBL" id="MU839829">
    <property type="protein sequence ID" value="KAK1758136.1"/>
    <property type="molecule type" value="Genomic_DNA"/>
</dbReference>
<feature type="compositionally biased region" description="Polar residues" evidence="1">
    <location>
        <begin position="122"/>
        <end position="132"/>
    </location>
</feature>
<sequence length="437" mass="46630">MKRTPRPNEISEDSLWEERPLGSRETTEHDAGNGIASNRGQPQRPNQNLNHPLPFESNFQQQRHSPPPPGNPRPTLHPGQTEPISRLTPRVPAPGSTIPTQRIIIQERPTPHFGAHQPFGPASNTHGAEQQQGTGNLRLRITGPAVIHLGDYDHPRPLINPPTSGGGTNNHGAAVHQQPFSPTLPAQQATLHQYPRPGTPPSFGGPRPLPLFHHSPPPNSTARLTPNPLNLPARPTSSSGTLQSQTSTPVGGHSPPPPTPRTTIPRPLSSGSAQTYTPFSWVHSPRQTASRSLTPPPSFGFRQPRSSNLHQGQEPHTFNSNPLLAPRPRPRSDLQPTTTTPPSGLGFGFGFGQPRTSNPLRVFGTDPWPHGQPSPGPGRPSSSSVVSSSSSMASTNSSSIFSSSSSHPPPARSGFGAFGDVHHDTGRQAARGGWQGA</sequence>
<feature type="region of interest" description="Disordered" evidence="1">
    <location>
        <begin position="156"/>
        <end position="178"/>
    </location>
</feature>
<feature type="compositionally biased region" description="Basic and acidic residues" evidence="1">
    <location>
        <begin position="16"/>
        <end position="31"/>
    </location>
</feature>
<keyword evidence="3" id="KW-1185">Reference proteome</keyword>
<feature type="compositionally biased region" description="Low complexity" evidence="1">
    <location>
        <begin position="334"/>
        <end position="344"/>
    </location>
</feature>
<feature type="compositionally biased region" description="Polar residues" evidence="1">
    <location>
        <begin position="304"/>
        <end position="322"/>
    </location>
</feature>
<comment type="caution">
    <text evidence="2">The sequence shown here is derived from an EMBL/GenBank/DDBJ whole genome shotgun (WGS) entry which is preliminary data.</text>
</comment>
<gene>
    <name evidence="2" type="ORF">QBC47DRAFT_373779</name>
</gene>
<feature type="compositionally biased region" description="Low complexity" evidence="1">
    <location>
        <begin position="379"/>
        <end position="406"/>
    </location>
</feature>
<feature type="compositionally biased region" description="Polar residues" evidence="1">
    <location>
        <begin position="269"/>
        <end position="278"/>
    </location>
</feature>
<feature type="compositionally biased region" description="Low complexity" evidence="1">
    <location>
        <begin position="236"/>
        <end position="253"/>
    </location>
</feature>
<reference evidence="2" key="1">
    <citation type="submission" date="2023-06" db="EMBL/GenBank/DDBJ databases">
        <title>Genome-scale phylogeny and comparative genomics of the fungal order Sordariales.</title>
        <authorList>
            <consortium name="Lawrence Berkeley National Laboratory"/>
            <person name="Hensen N."/>
            <person name="Bonometti L."/>
            <person name="Westerberg I."/>
            <person name="Brannstrom I.O."/>
            <person name="Guillou S."/>
            <person name="Cros-Aarteil S."/>
            <person name="Calhoun S."/>
            <person name="Haridas S."/>
            <person name="Kuo A."/>
            <person name="Mondo S."/>
            <person name="Pangilinan J."/>
            <person name="Riley R."/>
            <person name="Labutti K."/>
            <person name="Andreopoulos B."/>
            <person name="Lipzen A."/>
            <person name="Chen C."/>
            <person name="Yanf M."/>
            <person name="Daum C."/>
            <person name="Ng V."/>
            <person name="Clum A."/>
            <person name="Steindorff A."/>
            <person name="Ohm R."/>
            <person name="Martin F."/>
            <person name="Silar P."/>
            <person name="Natvig D."/>
            <person name="Lalanne C."/>
            <person name="Gautier V."/>
            <person name="Ament-Velasquez S.L."/>
            <person name="Kruys A."/>
            <person name="Hutchinson M.I."/>
            <person name="Powell A.J."/>
            <person name="Barry K."/>
            <person name="Miller A.N."/>
            <person name="Grigoriev I.V."/>
            <person name="Debuchy R."/>
            <person name="Gladieux P."/>
            <person name="Thoren M.H."/>
            <person name="Johannesson H."/>
        </authorList>
    </citation>
    <scope>NUCLEOTIDE SEQUENCE</scope>
    <source>
        <strain evidence="2">PSN4</strain>
    </source>
</reference>
<evidence type="ECO:0000313" key="2">
    <source>
        <dbReference type="EMBL" id="KAK1758136.1"/>
    </source>
</evidence>
<feature type="region of interest" description="Disordered" evidence="1">
    <location>
        <begin position="191"/>
        <end position="437"/>
    </location>
</feature>
<dbReference type="Proteomes" id="UP001239445">
    <property type="component" value="Unassembled WGS sequence"/>
</dbReference>
<dbReference type="AlphaFoldDB" id="A0AAJ0BLM6"/>
<accession>A0AAJ0BLM6</accession>
<feature type="region of interest" description="Disordered" evidence="1">
    <location>
        <begin position="1"/>
        <end position="97"/>
    </location>
</feature>
<evidence type="ECO:0000313" key="3">
    <source>
        <dbReference type="Proteomes" id="UP001239445"/>
    </source>
</evidence>
<name>A0AAJ0BLM6_9PEZI</name>
<feature type="region of interest" description="Disordered" evidence="1">
    <location>
        <begin position="111"/>
        <end position="132"/>
    </location>
</feature>
<evidence type="ECO:0000256" key="1">
    <source>
        <dbReference type="SAM" id="MobiDB-lite"/>
    </source>
</evidence>
<organism evidence="2 3">
    <name type="scientific">Echria macrotheca</name>
    <dbReference type="NCBI Taxonomy" id="438768"/>
    <lineage>
        <taxon>Eukaryota</taxon>
        <taxon>Fungi</taxon>
        <taxon>Dikarya</taxon>
        <taxon>Ascomycota</taxon>
        <taxon>Pezizomycotina</taxon>
        <taxon>Sordariomycetes</taxon>
        <taxon>Sordariomycetidae</taxon>
        <taxon>Sordariales</taxon>
        <taxon>Schizotheciaceae</taxon>
        <taxon>Echria</taxon>
    </lineage>
</organism>
<feature type="compositionally biased region" description="Polar residues" evidence="1">
    <location>
        <begin position="35"/>
        <end position="50"/>
    </location>
</feature>
<protein>
    <submittedName>
        <fullName evidence="2">Uncharacterized protein</fullName>
    </submittedName>
</protein>
<feature type="compositionally biased region" description="Low complexity" evidence="1">
    <location>
        <begin position="427"/>
        <end position="437"/>
    </location>
</feature>